<dbReference type="Proteomes" id="UP000309133">
    <property type="component" value="Unassembled WGS sequence"/>
</dbReference>
<dbReference type="PANTHER" id="PTHR48079:SF6">
    <property type="entry name" value="NAD(P)-BINDING DOMAIN-CONTAINING PROTEIN-RELATED"/>
    <property type="match status" value="1"/>
</dbReference>
<dbReference type="GO" id="GO:0004029">
    <property type="term" value="F:aldehyde dehydrogenase (NAD+) activity"/>
    <property type="evidence" value="ECO:0007669"/>
    <property type="project" value="TreeGrafter"/>
</dbReference>
<dbReference type="GO" id="GO:0005737">
    <property type="term" value="C:cytoplasm"/>
    <property type="evidence" value="ECO:0007669"/>
    <property type="project" value="TreeGrafter"/>
</dbReference>
<dbReference type="PANTHER" id="PTHR48079">
    <property type="entry name" value="PROTEIN YEEZ"/>
    <property type="match status" value="1"/>
</dbReference>
<dbReference type="SUPFAM" id="SSF51735">
    <property type="entry name" value="NAD(P)-binding Rossmann-fold domains"/>
    <property type="match status" value="1"/>
</dbReference>
<dbReference type="AlphaFoldDB" id="A0A4S4FLN0"/>
<dbReference type="Gene3D" id="3.40.50.720">
    <property type="entry name" value="NAD(P)-binding Rossmann-like Domain"/>
    <property type="match status" value="1"/>
</dbReference>
<name>A0A4S4FLN0_9MICO</name>
<dbReference type="Pfam" id="PF01370">
    <property type="entry name" value="Epimerase"/>
    <property type="match status" value="1"/>
</dbReference>
<protein>
    <submittedName>
        <fullName evidence="2">NAD-dependent epimerase/dehydratase family protein</fullName>
    </submittedName>
</protein>
<evidence type="ECO:0000313" key="3">
    <source>
        <dbReference type="Proteomes" id="UP000309133"/>
    </source>
</evidence>
<dbReference type="EMBL" id="SSSM01000004">
    <property type="protein sequence ID" value="THG30994.1"/>
    <property type="molecule type" value="Genomic_DNA"/>
</dbReference>
<keyword evidence="3" id="KW-1185">Reference proteome</keyword>
<dbReference type="InterPro" id="IPR001509">
    <property type="entry name" value="Epimerase_deHydtase"/>
</dbReference>
<proteinExistence type="predicted"/>
<dbReference type="OrthoDB" id="3338687at2"/>
<comment type="caution">
    <text evidence="2">The sequence shown here is derived from an EMBL/GenBank/DDBJ whole genome shotgun (WGS) entry which is preliminary data.</text>
</comment>
<accession>A0A4S4FLN0</accession>
<dbReference type="InterPro" id="IPR036291">
    <property type="entry name" value="NAD(P)-bd_dom_sf"/>
</dbReference>
<gene>
    <name evidence="2" type="ORF">E6C64_10335</name>
</gene>
<evidence type="ECO:0000313" key="2">
    <source>
        <dbReference type="EMBL" id="THG30994.1"/>
    </source>
</evidence>
<feature type="domain" description="NAD-dependent epimerase/dehydratase" evidence="1">
    <location>
        <begin position="13"/>
        <end position="249"/>
    </location>
</feature>
<reference evidence="2 3" key="1">
    <citation type="submission" date="2019-04" db="EMBL/GenBank/DDBJ databases">
        <authorList>
            <person name="Jiang L."/>
        </authorList>
    </citation>
    <scope>NUCLEOTIDE SEQUENCE [LARGE SCALE GENOMIC DNA]</scope>
    <source>
        <strain evidence="2 3">YIM 131853</strain>
    </source>
</reference>
<evidence type="ECO:0000259" key="1">
    <source>
        <dbReference type="Pfam" id="PF01370"/>
    </source>
</evidence>
<dbReference type="InterPro" id="IPR051783">
    <property type="entry name" value="NAD(P)-dependent_oxidoreduct"/>
</dbReference>
<dbReference type="RefSeq" id="WP_136427403.1">
    <property type="nucleotide sequence ID" value="NZ_SSSM01000004.1"/>
</dbReference>
<organism evidence="2 3">
    <name type="scientific">Naasia lichenicola</name>
    <dbReference type="NCBI Taxonomy" id="2565933"/>
    <lineage>
        <taxon>Bacteria</taxon>
        <taxon>Bacillati</taxon>
        <taxon>Actinomycetota</taxon>
        <taxon>Actinomycetes</taxon>
        <taxon>Micrococcales</taxon>
        <taxon>Microbacteriaceae</taxon>
        <taxon>Naasia</taxon>
    </lineage>
</organism>
<sequence>MADATNQTASRRIVVVGGSGNLGAALMRRLASEPGVSRVGISRREPSSAPPFDGAEWRSIDVSTPSATADLAETFHGADAVVHLAWKLQPSHDVPLMRATNVAGTARVLDAAALAGVPQVVVASSVGAYSPGPKHRRVDEGWPTGGLPTSHYATHKAMNERAMDAFEAAHPEVVLTRIRPGLVFQADAAQEVARLFLGPLVPHRLIGRLRTPILPLPSTVVSQVVHADDVADGIWRSIDRTAGGAFNLAAEPVMTPDVLASLLGGRTVPIRRSVVRALIWLTWKARLQPTDPGWLDIATSVPVMSTERARSVLGWEPTVSAQDALREFLDAMAHGTGHPASASLAP</sequence>